<dbReference type="STRING" id="764103.G7DT57"/>
<evidence type="ECO:0000256" key="1">
    <source>
        <dbReference type="ARBA" id="ARBA00000721"/>
    </source>
</evidence>
<dbReference type="InterPro" id="IPR045550">
    <property type="entry name" value="AARE_N"/>
</dbReference>
<comment type="catalytic activity">
    <reaction evidence="1">
        <text>Cleavage of an N-acetyl or N-formyl amino acid from the N-terminus of a polypeptide.</text>
        <dbReference type="EC" id="3.4.19.1"/>
    </reaction>
</comment>
<dbReference type="InterPro" id="IPR029058">
    <property type="entry name" value="AB_hydrolase_fold"/>
</dbReference>
<dbReference type="EMBL" id="BABT02000025">
    <property type="protein sequence ID" value="GAA93936.1"/>
    <property type="molecule type" value="Genomic_DNA"/>
</dbReference>
<comment type="similarity">
    <text evidence="3">Belongs to the peptidase S9C family.</text>
</comment>
<dbReference type="PANTHER" id="PTHR42776:SF4">
    <property type="entry name" value="ACYLAMINO-ACID-RELEASING ENZYME"/>
    <property type="match status" value="1"/>
</dbReference>
<sequence>MTNNPRLDKAIETYKALTSIPTVDAAILHAHSSGTVTTHLELSQRSHLSLKRQKLSQDISLHNGHIVTGRPCMSGEDVVFRSLQYSKDELYQLFGRKAAAGSKAKTSRTIELWRDSDFLGECDTTKLHGDMYAPGGTLGTASWHFSQHKVAFVYIAEKPEPTFEHETSREPSSYAYDPTFGEQFDGKRHPLLFLVTYDLASRQLDCKEVTLDSRNSVRHFGHWIFKTDSSSDALDLYGTGFDRLPDGRQLGLVYCTNRPAGIYHIKLSVDETSLKPTRISDPSMSCRSPRYHPEAGLLYLSNRLSGPHNGCCQLWQHGKSKPVVPEVAPPPARAEPPVFAGIYADQLPLQPFIRLKGKLHVILNTISRSRKIVVAVDVQTGSIQCLPSDGPELCSWSVLATDGGQSALCSVSSPADLPRLYLYDGTKFTALQSSRSTLPYGFEGLRAAVKTLTDRSDCEAIILRPPQGHSNPAIVTPHGGPHGTITTDFVASYAALVQAGFTIVAVNYPGSLGFGQDSIVDLTKELGELDVSSVMEVQRALIKSGELPSARGTRFLTGGSHGGFISCHLSARYSSEFDAVVVRNPVTDLPSMFGNTDIPEWCIGELDLDYDMDKPRNFVSDELHKKMRKASPSAHLTPTTKTPPTLLLIGEIDRRVPPDQGRAWYHALKGRGSEVEMLVFPDNSHPLDKPEADLAGFRASTEFFLKRAVFDNAT</sequence>
<dbReference type="GO" id="GO:0006508">
    <property type="term" value="P:proteolysis"/>
    <property type="evidence" value="ECO:0007669"/>
    <property type="project" value="InterPro"/>
</dbReference>
<dbReference type="GO" id="GO:0004252">
    <property type="term" value="F:serine-type endopeptidase activity"/>
    <property type="evidence" value="ECO:0007669"/>
    <property type="project" value="TreeGrafter"/>
</dbReference>
<dbReference type="eggNOG" id="KOG2100">
    <property type="taxonomic scope" value="Eukaryota"/>
</dbReference>
<protein>
    <recommendedName>
        <fullName evidence="5">acylaminoacyl-peptidase</fullName>
        <ecNumber evidence="5">3.4.19.1</ecNumber>
    </recommendedName>
    <alternativeName>
        <fullName evidence="8">Dipeptidyl-peptidase V</fullName>
    </alternativeName>
</protein>
<keyword evidence="7" id="KW-0378">Hydrolase</keyword>
<evidence type="ECO:0000259" key="10">
    <source>
        <dbReference type="Pfam" id="PF19283"/>
    </source>
</evidence>
<dbReference type="OrthoDB" id="43744at2759"/>
<accession>G7DT57</accession>
<dbReference type="OMA" id="QEIATPF"/>
<evidence type="ECO:0000256" key="5">
    <source>
        <dbReference type="ARBA" id="ARBA00012917"/>
    </source>
</evidence>
<dbReference type="Pfam" id="PF00326">
    <property type="entry name" value="Peptidase_S9"/>
    <property type="match status" value="1"/>
</dbReference>
<reference evidence="11 12" key="1">
    <citation type="journal article" date="2011" name="J. Gen. Appl. Microbiol.">
        <title>Draft genome sequencing of the enigmatic basidiomycete Mixia osmundae.</title>
        <authorList>
            <person name="Nishida H."/>
            <person name="Nagatsuka Y."/>
            <person name="Sugiyama J."/>
        </authorList>
    </citation>
    <scope>NUCLEOTIDE SEQUENCE [LARGE SCALE GENOMIC DNA]</scope>
    <source>
        <strain evidence="12">CBS 9802 / IAM 14324 / JCM 22182 / KY 12970</strain>
    </source>
</reference>
<dbReference type="EC" id="3.4.19.1" evidence="5"/>
<dbReference type="InterPro" id="IPR001375">
    <property type="entry name" value="Peptidase_S9_cat"/>
</dbReference>
<evidence type="ECO:0000256" key="7">
    <source>
        <dbReference type="ARBA" id="ARBA00022801"/>
    </source>
</evidence>
<proteinExistence type="inferred from homology"/>
<dbReference type="SUPFAM" id="SSF53474">
    <property type="entry name" value="alpha/beta-Hydrolases"/>
    <property type="match status" value="1"/>
</dbReference>
<feature type="domain" description="Acylamino-acid-releasing enzyme N-terminal" evidence="10">
    <location>
        <begin position="12"/>
        <end position="421"/>
    </location>
</feature>
<evidence type="ECO:0000259" key="9">
    <source>
        <dbReference type="Pfam" id="PF00326"/>
    </source>
</evidence>
<evidence type="ECO:0000256" key="2">
    <source>
        <dbReference type="ARBA" id="ARBA00004496"/>
    </source>
</evidence>
<dbReference type="MEROPS" id="S09.004"/>
<name>G7DT57_MIXOS</name>
<evidence type="ECO:0000313" key="12">
    <source>
        <dbReference type="Proteomes" id="UP000009131"/>
    </source>
</evidence>
<dbReference type="Proteomes" id="UP000009131">
    <property type="component" value="Unassembled WGS sequence"/>
</dbReference>
<keyword evidence="6" id="KW-0963">Cytoplasm</keyword>
<dbReference type="RefSeq" id="XP_014571313.1">
    <property type="nucleotide sequence ID" value="XM_014715827.1"/>
</dbReference>
<comment type="subunit">
    <text evidence="4">Homotetramer.</text>
</comment>
<dbReference type="GO" id="GO:0005737">
    <property type="term" value="C:cytoplasm"/>
    <property type="evidence" value="ECO:0007669"/>
    <property type="project" value="UniProtKB-SubCell"/>
</dbReference>
<gene>
    <name evidence="11" type="primary">Mo00582</name>
    <name evidence="11" type="ORF">E5Q_00582</name>
</gene>
<evidence type="ECO:0000256" key="3">
    <source>
        <dbReference type="ARBA" id="ARBA00010040"/>
    </source>
</evidence>
<comment type="caution">
    <text evidence="11">The sequence shown here is derived from an EMBL/GenBank/DDBJ whole genome shotgun (WGS) entry which is preliminary data.</text>
</comment>
<dbReference type="GO" id="GO:0008242">
    <property type="term" value="F:omega peptidase activity"/>
    <property type="evidence" value="ECO:0007669"/>
    <property type="project" value="UniProtKB-EC"/>
</dbReference>
<dbReference type="PANTHER" id="PTHR42776">
    <property type="entry name" value="SERINE PEPTIDASE S9 FAMILY MEMBER"/>
    <property type="match status" value="1"/>
</dbReference>
<dbReference type="HOGENOM" id="CLU_014230_1_1_1"/>
<evidence type="ECO:0000313" key="11">
    <source>
        <dbReference type="EMBL" id="GAA93936.1"/>
    </source>
</evidence>
<dbReference type="Gene3D" id="3.40.50.1820">
    <property type="entry name" value="alpha/beta hydrolase"/>
    <property type="match status" value="1"/>
</dbReference>
<evidence type="ECO:0000256" key="8">
    <source>
        <dbReference type="ARBA" id="ARBA00032829"/>
    </source>
</evidence>
<evidence type="ECO:0000256" key="6">
    <source>
        <dbReference type="ARBA" id="ARBA00022490"/>
    </source>
</evidence>
<reference evidence="11 12" key="2">
    <citation type="journal article" date="2012" name="Open Biol.">
        <title>Characteristics of nucleosomes and linker DNA regions on the genome of the basidiomycete Mixia osmundae revealed by mono- and dinucleosome mapping.</title>
        <authorList>
            <person name="Nishida H."/>
            <person name="Kondo S."/>
            <person name="Matsumoto T."/>
            <person name="Suzuki Y."/>
            <person name="Yoshikawa H."/>
            <person name="Taylor T.D."/>
            <person name="Sugiyama J."/>
        </authorList>
    </citation>
    <scope>NUCLEOTIDE SEQUENCE [LARGE SCALE GENOMIC DNA]</scope>
    <source>
        <strain evidence="12">CBS 9802 / IAM 14324 / JCM 22182 / KY 12970</strain>
    </source>
</reference>
<comment type="subcellular location">
    <subcellularLocation>
        <location evidence="2">Cytoplasm</location>
    </subcellularLocation>
</comment>
<evidence type="ECO:0000256" key="4">
    <source>
        <dbReference type="ARBA" id="ARBA00011881"/>
    </source>
</evidence>
<organism evidence="11 12">
    <name type="scientific">Mixia osmundae (strain CBS 9802 / IAM 14324 / JCM 22182 / KY 12970)</name>
    <dbReference type="NCBI Taxonomy" id="764103"/>
    <lineage>
        <taxon>Eukaryota</taxon>
        <taxon>Fungi</taxon>
        <taxon>Dikarya</taxon>
        <taxon>Basidiomycota</taxon>
        <taxon>Pucciniomycotina</taxon>
        <taxon>Mixiomycetes</taxon>
        <taxon>Mixiales</taxon>
        <taxon>Mixiaceae</taxon>
        <taxon>Mixia</taxon>
    </lineage>
</organism>
<keyword evidence="12" id="KW-1185">Reference proteome</keyword>
<dbReference type="AlphaFoldDB" id="G7DT57"/>
<feature type="domain" description="Peptidase S9 prolyl oligopeptidase catalytic" evidence="9">
    <location>
        <begin position="494"/>
        <end position="706"/>
    </location>
</feature>
<dbReference type="Pfam" id="PF19283">
    <property type="entry name" value="APEH_N"/>
    <property type="match status" value="1"/>
</dbReference>
<dbReference type="InParanoid" id="G7DT57"/>